<dbReference type="STRING" id="224129.A0A1W4WWX0"/>
<name>A0A1W4WWX0_AGRPL</name>
<evidence type="ECO:0000256" key="2">
    <source>
        <dbReference type="SAM" id="MobiDB-lite"/>
    </source>
</evidence>
<dbReference type="OrthoDB" id="7760980at2759"/>
<protein>
    <submittedName>
        <fullName evidence="4">Dynein regulatory complex subunit 2-like</fullName>
    </submittedName>
</protein>
<feature type="compositionally biased region" description="Basic and acidic residues" evidence="2">
    <location>
        <begin position="318"/>
        <end position="329"/>
    </location>
</feature>
<organism evidence="3 4">
    <name type="scientific">Agrilus planipennis</name>
    <name type="common">Emerald ash borer</name>
    <name type="synonym">Agrilus marcopoli</name>
    <dbReference type="NCBI Taxonomy" id="224129"/>
    <lineage>
        <taxon>Eukaryota</taxon>
        <taxon>Metazoa</taxon>
        <taxon>Ecdysozoa</taxon>
        <taxon>Arthropoda</taxon>
        <taxon>Hexapoda</taxon>
        <taxon>Insecta</taxon>
        <taxon>Pterygota</taxon>
        <taxon>Neoptera</taxon>
        <taxon>Endopterygota</taxon>
        <taxon>Coleoptera</taxon>
        <taxon>Polyphaga</taxon>
        <taxon>Elateriformia</taxon>
        <taxon>Buprestoidea</taxon>
        <taxon>Buprestidae</taxon>
        <taxon>Agrilinae</taxon>
        <taxon>Agrilus</taxon>
    </lineage>
</organism>
<evidence type="ECO:0000256" key="1">
    <source>
        <dbReference type="SAM" id="Coils"/>
    </source>
</evidence>
<evidence type="ECO:0000313" key="3">
    <source>
        <dbReference type="Proteomes" id="UP000192223"/>
    </source>
</evidence>
<sequence length="402" mass="47145">MEKKLKSMCCSMVKQLSNISKMSFKETVVKRVHYQGLLKFDRESATIIRNQFECIQKKKDFLERTKKRYSELNEARQKQLQVDQHQLNFFKDCLFVMRKRMLLDTKLDEKRRITLIECSYKAIKILESIASKGQQILQLAQTCESLETQSDKISRWHYLFQQEETKDHFDKKGDGYINKNDLYEDSEIEMERKGFNENNSYFRRINLLHSPSQKAESNLDELINELNTLASPTRSNCLSSTSQSPSPNLVLINETDKAIIKQDLLLSVQSYSDTIRTFSYSKSALKRSKSSTHPTPDRPKAVHPKKSSSAPASIMNRKPTESNNRKEFRETSPSIIKILDEFKSLEGMENFWTIYNKVEIECIRLKNDKFILLEENKQLRNDLRFLFQRHEIAGELPQPLRS</sequence>
<reference evidence="4" key="1">
    <citation type="submission" date="2025-08" db="UniProtKB">
        <authorList>
            <consortium name="RefSeq"/>
        </authorList>
    </citation>
    <scope>IDENTIFICATION</scope>
    <source>
        <tissue evidence="4">Entire body</tissue>
    </source>
</reference>
<dbReference type="Proteomes" id="UP000192223">
    <property type="component" value="Unplaced"/>
</dbReference>
<feature type="region of interest" description="Disordered" evidence="2">
    <location>
        <begin position="285"/>
        <end position="329"/>
    </location>
</feature>
<dbReference type="RefSeq" id="XP_018324638.1">
    <property type="nucleotide sequence ID" value="XM_018469136.1"/>
</dbReference>
<dbReference type="KEGG" id="apln:108736638"/>
<keyword evidence="1" id="KW-0175">Coiled coil</keyword>
<accession>A0A1W4WWX0</accession>
<feature type="coiled-coil region" evidence="1">
    <location>
        <begin position="55"/>
        <end position="82"/>
    </location>
</feature>
<dbReference type="GeneID" id="108736638"/>
<dbReference type="InParanoid" id="A0A1W4WWX0"/>
<proteinExistence type="predicted"/>
<dbReference type="AlphaFoldDB" id="A0A1W4WWX0"/>
<evidence type="ECO:0000313" key="4">
    <source>
        <dbReference type="RefSeq" id="XP_018324638.1"/>
    </source>
</evidence>
<keyword evidence="3" id="KW-1185">Reference proteome</keyword>
<gene>
    <name evidence="4" type="primary">LOC108736638</name>
</gene>